<feature type="binding site" evidence="3">
    <location>
        <begin position="368"/>
        <end position="370"/>
    </location>
    <ligand>
        <name>FAD</name>
        <dbReference type="ChEBI" id="CHEBI:57692"/>
    </ligand>
</feature>
<comment type="caution">
    <text evidence="6">The sequence shown here is derived from an EMBL/GenBank/DDBJ whole genome shotgun (WGS) entry which is preliminary data.</text>
</comment>
<dbReference type="PROSITE" id="PS51645">
    <property type="entry name" value="PHR_CRY_ALPHA_BETA"/>
    <property type="match status" value="1"/>
</dbReference>
<dbReference type="SUPFAM" id="SSF52425">
    <property type="entry name" value="Cryptochrome/photolyase, N-terminal domain"/>
    <property type="match status" value="1"/>
</dbReference>
<feature type="site" description="Electron transfer via tryptophanyl radical" evidence="4">
    <location>
        <position position="300"/>
    </location>
</feature>
<dbReference type="InterPro" id="IPR014729">
    <property type="entry name" value="Rossmann-like_a/b/a_fold"/>
</dbReference>
<accession>A0A1X4M1V6</accession>
<evidence type="ECO:0000256" key="4">
    <source>
        <dbReference type="PIRSR" id="PIRSR602081-2"/>
    </source>
</evidence>
<sequence>MARSVVVWFRDDLRVHDNPALMKAWELVRANPADLHAVYIANEVGVRPLGGAVKWWLHHSLLALSEQLAQRGVRLHVLSGDPLTLLPQLVTSCGATAVTMNRRYDPAARSIDDAFVADASAHDVEVYDFPCHLLAEPGEITTTTGGSYKVFTPFSRNLRDAIGDLPLDTLAAPPKAEQPIDDTETQAAIADLGWDAWWAASISKAWTPGEPAAREALAELDDILPRYLDDRDRPDIDGTSRLSPRLRFGELSVAEVWNHAHTSEGFRRQLMWRDFAWHRLDAHPDMATANIRPEFDRFPWDGGDFEAELNAWRHGRTGIALVDAGMRELWATGTMHNRVRMVAASLLVKNLGIHWRHGEQWFWDTLVDADPASNPFNWQWVAGSGDDAAPYFRIFNPDTQARRFDPDGTYRTRWLPIMSADYPEEAIVDLKESRLRALDAYNACKR</sequence>
<dbReference type="GO" id="GO:0003904">
    <property type="term" value="F:deoxyribodipyrimidine photo-lyase activity"/>
    <property type="evidence" value="ECO:0007669"/>
    <property type="project" value="TreeGrafter"/>
</dbReference>
<dbReference type="InterPro" id="IPR005101">
    <property type="entry name" value="Cryptochr/Photolyase_FAD-bd"/>
</dbReference>
<evidence type="ECO:0000256" key="3">
    <source>
        <dbReference type="PIRSR" id="PIRSR602081-1"/>
    </source>
</evidence>
<dbReference type="GO" id="GO:0009416">
    <property type="term" value="P:response to light stimulus"/>
    <property type="evidence" value="ECO:0007669"/>
    <property type="project" value="TreeGrafter"/>
</dbReference>
<dbReference type="GO" id="GO:0071949">
    <property type="term" value="F:FAD binding"/>
    <property type="evidence" value="ECO:0007669"/>
    <property type="project" value="TreeGrafter"/>
</dbReference>
<protein>
    <submittedName>
        <fullName evidence="6">Deoxyribodipyrimidine photo-lyase</fullName>
    </submittedName>
</protein>
<keyword evidence="2 3" id="KW-0274">FAD</keyword>
<feature type="binding site" evidence="3">
    <location>
        <position position="266"/>
    </location>
    <ligand>
        <name>FAD</name>
        <dbReference type="ChEBI" id="CHEBI:57692"/>
    </ligand>
</feature>
<feature type="site" description="Electron transfer via tryptophanyl radical" evidence="4">
    <location>
        <position position="378"/>
    </location>
</feature>
<dbReference type="Gene3D" id="1.10.579.10">
    <property type="entry name" value="DNA Cyclobutane Dipyrimidine Photolyase, subunit A, domain 3"/>
    <property type="match status" value="1"/>
</dbReference>
<evidence type="ECO:0000313" key="7">
    <source>
        <dbReference type="Proteomes" id="UP000480222"/>
    </source>
</evidence>
<dbReference type="GO" id="GO:0003677">
    <property type="term" value="F:DNA binding"/>
    <property type="evidence" value="ECO:0007669"/>
    <property type="project" value="TreeGrafter"/>
</dbReference>
<name>A0A1X4M1V6_CORDP</name>
<dbReference type="PRINTS" id="PR00147">
    <property type="entry name" value="DNAPHOTLYASE"/>
</dbReference>
<dbReference type="SUPFAM" id="SSF48173">
    <property type="entry name" value="Cryptochrome/photolyase FAD-binding domain"/>
    <property type="match status" value="1"/>
</dbReference>
<feature type="binding site" evidence="3">
    <location>
        <begin position="239"/>
        <end position="243"/>
    </location>
    <ligand>
        <name>FAD</name>
        <dbReference type="ChEBI" id="CHEBI:57692"/>
    </ligand>
</feature>
<reference evidence="6 7" key="1">
    <citation type="submission" date="2020-02" db="EMBL/GenBank/DDBJ databases">
        <authorList>
            <person name="Brisse S."/>
        </authorList>
    </citation>
    <scope>NUCLEOTIDE SEQUENCE [LARGE SCALE GENOMIC DNA]</scope>
    <source>
        <strain evidence="6">CIP107547</strain>
    </source>
</reference>
<dbReference type="InterPro" id="IPR036155">
    <property type="entry name" value="Crypto/Photolyase_N_sf"/>
</dbReference>
<dbReference type="Gene3D" id="1.25.40.80">
    <property type="match status" value="1"/>
</dbReference>
<dbReference type="Gene3D" id="3.40.50.620">
    <property type="entry name" value="HUPs"/>
    <property type="match status" value="1"/>
</dbReference>
<proteinExistence type="inferred from homology"/>
<organism evidence="6 7">
    <name type="scientific">Corynebacterium diphtheriae</name>
    <dbReference type="NCBI Taxonomy" id="1717"/>
    <lineage>
        <taxon>Bacteria</taxon>
        <taxon>Bacillati</taxon>
        <taxon>Actinomycetota</taxon>
        <taxon>Actinomycetes</taxon>
        <taxon>Mycobacteriales</taxon>
        <taxon>Corynebacteriaceae</taxon>
        <taxon>Corynebacterium</taxon>
    </lineage>
</organism>
<keyword evidence="1 3" id="KW-0285">Flavoprotein</keyword>
<evidence type="ECO:0000256" key="5">
    <source>
        <dbReference type="RuleBase" id="RU004182"/>
    </source>
</evidence>
<feature type="site" description="Electron transfer via tryptophanyl radical" evidence="4">
    <location>
        <position position="355"/>
    </location>
</feature>
<evidence type="ECO:0000256" key="2">
    <source>
        <dbReference type="ARBA" id="ARBA00022827"/>
    </source>
</evidence>
<gene>
    <name evidence="6" type="ORF">CIP107547_00207</name>
</gene>
<evidence type="ECO:0000256" key="1">
    <source>
        <dbReference type="ARBA" id="ARBA00022630"/>
    </source>
</evidence>
<dbReference type="InterPro" id="IPR036134">
    <property type="entry name" value="Crypto/Photolyase_FAD-like_sf"/>
</dbReference>
<dbReference type="InterPro" id="IPR002081">
    <property type="entry name" value="Cryptochrome/DNA_photolyase_1"/>
</dbReference>
<dbReference type="InterPro" id="IPR006050">
    <property type="entry name" value="DNA_photolyase_N"/>
</dbReference>
<keyword evidence="6" id="KW-0456">Lyase</keyword>
<keyword evidence="5" id="KW-0157">Chromophore</keyword>
<feature type="binding site" evidence="3">
    <location>
        <position position="227"/>
    </location>
    <ligand>
        <name>FAD</name>
        <dbReference type="ChEBI" id="CHEBI:57692"/>
    </ligand>
</feature>
<dbReference type="PANTHER" id="PTHR11455:SF9">
    <property type="entry name" value="CRYPTOCHROME CIRCADIAN CLOCK 5 ISOFORM X1"/>
    <property type="match status" value="1"/>
</dbReference>
<dbReference type="AlphaFoldDB" id="A0A1X4M1V6"/>
<dbReference type="Proteomes" id="UP000480222">
    <property type="component" value="Unassembled WGS sequence"/>
</dbReference>
<dbReference type="PANTHER" id="PTHR11455">
    <property type="entry name" value="CRYPTOCHROME"/>
    <property type="match status" value="1"/>
</dbReference>
<evidence type="ECO:0000313" key="6">
    <source>
        <dbReference type="EMBL" id="CAB0580092.1"/>
    </source>
</evidence>
<dbReference type="EMBL" id="CADDAV010000001">
    <property type="protein sequence ID" value="CAB0580092.1"/>
    <property type="molecule type" value="Genomic_DNA"/>
</dbReference>
<comment type="similarity">
    <text evidence="5">Belongs to the DNA photolyase family.</text>
</comment>
<dbReference type="RefSeq" id="WP_071571471.1">
    <property type="nucleotide sequence ID" value="NZ_CP040523.1"/>
</dbReference>
<comment type="cofactor">
    <cofactor evidence="3">
        <name>FAD</name>
        <dbReference type="ChEBI" id="CHEBI:57692"/>
    </cofactor>
    <text evidence="3">Binds 1 FAD per subunit.</text>
</comment>
<dbReference type="Pfam" id="PF03441">
    <property type="entry name" value="FAD_binding_7"/>
    <property type="match status" value="1"/>
</dbReference>
<dbReference type="Pfam" id="PF00875">
    <property type="entry name" value="DNA_photolyase"/>
    <property type="match status" value="1"/>
</dbReference>